<sequence>VFLATVGLYLLLISPGENGLNQGDILTFGCAISFAIHIIMQDIYIKKEVRLLPFFCVQSGFVTLFSLLNAQIVESTPIIWSDQLYIAIIITGVLGTFAAFLIMIWAQKILNPAETAIIFSIEPLAAAVFATMLGGEILGIWGWMGGIVVCLAVIYGESG</sequence>
<proteinExistence type="predicted"/>
<evidence type="ECO:0000256" key="4">
    <source>
        <dbReference type="ARBA" id="ARBA00022989"/>
    </source>
</evidence>
<dbReference type="PANTHER" id="PTHR42920:SF5">
    <property type="entry name" value="EAMA DOMAIN-CONTAINING PROTEIN"/>
    <property type="match status" value="1"/>
</dbReference>
<evidence type="ECO:0000256" key="6">
    <source>
        <dbReference type="SAM" id="Phobius"/>
    </source>
</evidence>
<evidence type="ECO:0000259" key="7">
    <source>
        <dbReference type="Pfam" id="PF00892"/>
    </source>
</evidence>
<comment type="subcellular location">
    <subcellularLocation>
        <location evidence="1">Cell membrane</location>
        <topology evidence="1">Multi-pass membrane protein</topology>
    </subcellularLocation>
</comment>
<keyword evidence="4 6" id="KW-1133">Transmembrane helix</keyword>
<feature type="transmembrane region" description="Helical" evidence="6">
    <location>
        <begin position="20"/>
        <end position="39"/>
    </location>
</feature>
<dbReference type="AlphaFoldDB" id="A0A382GTJ6"/>
<dbReference type="SUPFAM" id="SSF103481">
    <property type="entry name" value="Multidrug resistance efflux transporter EmrE"/>
    <property type="match status" value="1"/>
</dbReference>
<dbReference type="EMBL" id="UINC01057371">
    <property type="protein sequence ID" value="SVB78430.1"/>
    <property type="molecule type" value="Genomic_DNA"/>
</dbReference>
<gene>
    <name evidence="8" type="ORF">METZ01_LOCUS231284</name>
</gene>
<dbReference type="PANTHER" id="PTHR42920">
    <property type="entry name" value="OS03G0707200 PROTEIN-RELATED"/>
    <property type="match status" value="1"/>
</dbReference>
<feature type="non-terminal residue" evidence="8">
    <location>
        <position position="1"/>
    </location>
</feature>
<evidence type="ECO:0000256" key="5">
    <source>
        <dbReference type="ARBA" id="ARBA00023136"/>
    </source>
</evidence>
<dbReference type="InterPro" id="IPR051258">
    <property type="entry name" value="Diverse_Substrate_Transporter"/>
</dbReference>
<evidence type="ECO:0000256" key="3">
    <source>
        <dbReference type="ARBA" id="ARBA00022692"/>
    </source>
</evidence>
<feature type="transmembrane region" description="Helical" evidence="6">
    <location>
        <begin position="116"/>
        <end position="134"/>
    </location>
</feature>
<evidence type="ECO:0000313" key="8">
    <source>
        <dbReference type="EMBL" id="SVB78430.1"/>
    </source>
</evidence>
<feature type="transmembrane region" description="Helical" evidence="6">
    <location>
        <begin position="84"/>
        <end position="104"/>
    </location>
</feature>
<protein>
    <recommendedName>
        <fullName evidence="7">EamA domain-containing protein</fullName>
    </recommendedName>
</protein>
<organism evidence="8">
    <name type="scientific">marine metagenome</name>
    <dbReference type="NCBI Taxonomy" id="408172"/>
    <lineage>
        <taxon>unclassified sequences</taxon>
        <taxon>metagenomes</taxon>
        <taxon>ecological metagenomes</taxon>
    </lineage>
</organism>
<accession>A0A382GTJ6</accession>
<dbReference type="InterPro" id="IPR000620">
    <property type="entry name" value="EamA_dom"/>
</dbReference>
<dbReference type="GO" id="GO:0005886">
    <property type="term" value="C:plasma membrane"/>
    <property type="evidence" value="ECO:0007669"/>
    <property type="project" value="UniProtKB-SubCell"/>
</dbReference>
<reference evidence="8" key="1">
    <citation type="submission" date="2018-05" db="EMBL/GenBank/DDBJ databases">
        <authorList>
            <person name="Lanie J.A."/>
            <person name="Ng W.-L."/>
            <person name="Kazmierczak K.M."/>
            <person name="Andrzejewski T.M."/>
            <person name="Davidsen T.M."/>
            <person name="Wayne K.J."/>
            <person name="Tettelin H."/>
            <person name="Glass J.I."/>
            <person name="Rusch D."/>
            <person name="Podicherti R."/>
            <person name="Tsui H.-C.T."/>
            <person name="Winkler M.E."/>
        </authorList>
    </citation>
    <scope>NUCLEOTIDE SEQUENCE</scope>
</reference>
<keyword evidence="2" id="KW-1003">Cell membrane</keyword>
<keyword evidence="3 6" id="KW-0812">Transmembrane</keyword>
<evidence type="ECO:0000256" key="2">
    <source>
        <dbReference type="ARBA" id="ARBA00022475"/>
    </source>
</evidence>
<feature type="transmembrane region" description="Helical" evidence="6">
    <location>
        <begin position="51"/>
        <end position="72"/>
    </location>
</feature>
<name>A0A382GTJ6_9ZZZZ</name>
<dbReference type="InterPro" id="IPR037185">
    <property type="entry name" value="EmrE-like"/>
</dbReference>
<dbReference type="Pfam" id="PF00892">
    <property type="entry name" value="EamA"/>
    <property type="match status" value="1"/>
</dbReference>
<evidence type="ECO:0000256" key="1">
    <source>
        <dbReference type="ARBA" id="ARBA00004651"/>
    </source>
</evidence>
<feature type="domain" description="EamA" evidence="7">
    <location>
        <begin position="23"/>
        <end position="154"/>
    </location>
</feature>
<keyword evidence="5 6" id="KW-0472">Membrane</keyword>
<feature type="transmembrane region" description="Helical" evidence="6">
    <location>
        <begin position="140"/>
        <end position="156"/>
    </location>
</feature>